<dbReference type="Proteomes" id="UP000798662">
    <property type="component" value="Chromosome 2"/>
</dbReference>
<name>A0ACC3C798_PYRYE</name>
<organism evidence="1 2">
    <name type="scientific">Pyropia yezoensis</name>
    <name type="common">Susabi-nori</name>
    <name type="synonym">Porphyra yezoensis</name>
    <dbReference type="NCBI Taxonomy" id="2788"/>
    <lineage>
        <taxon>Eukaryota</taxon>
        <taxon>Rhodophyta</taxon>
        <taxon>Bangiophyceae</taxon>
        <taxon>Bangiales</taxon>
        <taxon>Bangiaceae</taxon>
        <taxon>Pyropia</taxon>
    </lineage>
</organism>
<evidence type="ECO:0000313" key="2">
    <source>
        <dbReference type="Proteomes" id="UP000798662"/>
    </source>
</evidence>
<comment type="caution">
    <text evidence="1">The sequence shown here is derived from an EMBL/GenBank/DDBJ whole genome shotgun (WGS) entry which is preliminary data.</text>
</comment>
<gene>
    <name evidence="1" type="ORF">I4F81_008465</name>
</gene>
<proteinExistence type="predicted"/>
<sequence length="515" mass="52774">MDLSNALAYEREAVTSFASTTQYFLGSFTCSVAEDRRPRRQLLSRLRPRFPPLSALRDSALCPQLADKLTSSKQGPSRSGEKEAAAVLVAMPNGQAQLHQTAPGTASDASSDLTRLLPSPPASAVRPPLSARILPAGGVRAIVLPPRRQAAMATGRGPLAGRIPSYKSGIGTPVAVAAAARRGMAGITAVVSHQVQNPGVGGAAAPVAVAPVPRQPDNIGVFDDDFEISPVSVAAAVRYGTSGDCAPTAGRGGAAPLPIARRGGVATAPLEPSSPMVPTASLTPRVAETSSGGAHRPSFFARPLQTRPAGTEAQPRALTFRVSRKPAAEEETAGGRSLTPAVSPAPPNAQMAIRKAAKPRAKRGAKKNATAAPTGAAAGGARGSLALPPTAESQSGGTPLAPPPPVHPVGERPASSVVTASTLTTVFAEGLRPVCVHLAGLSKKLDEVHDSVNRLSINLHTQGMGNERTAQAVVQLQRAVKGVYDGVVPHSKQEPVAAGTLRGSTAMPEDYEEQL</sequence>
<protein>
    <submittedName>
        <fullName evidence="1">Uncharacterized protein</fullName>
    </submittedName>
</protein>
<dbReference type="EMBL" id="CM020619">
    <property type="protein sequence ID" value="KAK1865943.1"/>
    <property type="molecule type" value="Genomic_DNA"/>
</dbReference>
<keyword evidence="2" id="KW-1185">Reference proteome</keyword>
<reference evidence="1" key="1">
    <citation type="submission" date="2019-11" db="EMBL/GenBank/DDBJ databases">
        <title>Nori genome reveals adaptations in red seaweeds to the harsh intertidal environment.</title>
        <authorList>
            <person name="Wang D."/>
            <person name="Mao Y."/>
        </authorList>
    </citation>
    <scope>NUCLEOTIDE SEQUENCE</scope>
    <source>
        <tissue evidence="1">Gametophyte</tissue>
    </source>
</reference>
<accession>A0ACC3C798</accession>
<evidence type="ECO:0000313" key="1">
    <source>
        <dbReference type="EMBL" id="KAK1865943.1"/>
    </source>
</evidence>